<protein>
    <submittedName>
        <fullName evidence="1">Uncharacterized protein</fullName>
    </submittedName>
</protein>
<keyword evidence="1" id="KW-0614">Plasmid</keyword>
<name>O82958_RALSL</name>
<accession>O82958</accession>
<proteinExistence type="predicted"/>
<organism evidence="1">
    <name type="scientific">Ralstonia solanacearum</name>
    <name type="common">Pseudomonas solanacearum</name>
    <dbReference type="NCBI Taxonomy" id="305"/>
    <lineage>
        <taxon>Bacteria</taxon>
        <taxon>Pseudomonadati</taxon>
        <taxon>Pseudomonadota</taxon>
        <taxon>Betaproteobacteria</taxon>
        <taxon>Burkholderiales</taxon>
        <taxon>Burkholderiaceae</taxon>
        <taxon>Ralstonia</taxon>
        <taxon>Ralstonia solanacearum species complex</taxon>
    </lineage>
</organism>
<reference evidence="1" key="1">
    <citation type="submission" date="1998-06" db="EMBL/GenBank/DDBJ databases">
        <title>Structural analysis of putative hypovirulent plasmid, pJTPS1, found in a spontaneous avirulent mutant of Rastonia solanacearum.</title>
        <authorList>
            <person name="Shimizu R."/>
            <person name="Akaishi K."/>
            <person name="Negishi H."/>
            <person name="Tanaka H."/>
            <person name="Ichinose Y."/>
            <person name="Shiraishi T."/>
            <person name="Yamada T."/>
        </authorList>
    </citation>
    <scope>NUCLEOTIDE SEQUENCE</scope>
    <source>
        <strain evidence="1">M4S</strain>
        <plasmid evidence="1">pJTPS1</plasmid>
    </source>
</reference>
<dbReference type="EMBL" id="AB015669">
    <property type="protein sequence ID" value="BAA32216.1"/>
    <property type="molecule type" value="Genomic_DNA"/>
</dbReference>
<sequence length="472" mass="52555">MLPTHVLAPRMVTRAIISMVSLLRFRHWIVRAVHVPRQGGFMQLSRYALTAYRDNQRSDVFLCAAQLVIDRRAELRLDVLELAFADGLVLKLQGLDLVSRNALRIRSHEGLQGLVRTSEVLVALDKDFVRNHAILGAELDLETHPLAILIAELAALLVSPQHLAVRPTANLERRTATALAARHAAFDLAIRRNTPARVEVAGVVQLFHLRDAHLALAEVHRQVAPRDPRVEVLHHRVDGLPVANRGENLPRPVHQDRAANVLAAAGNDPELHRLAIDERQQVVAELIPAEPFACRLHRHRHRKHQVEVLAQLLQGVADAAVGQERELEPVHDRACLAFGTFPGFYRTRGTACRPPSLAPLGPVGRHAVLACERRPMNSIRNASAIKMTRRGRTDAHQRAPSRRIPVRQLGLARVLEKVINAMHRRTRLQAAGAAQNGSHHDGQLRTVRVEHVANQVQLPVIPLLHRLPPHPG</sequence>
<evidence type="ECO:0000313" key="1">
    <source>
        <dbReference type="EMBL" id="BAA32216.1"/>
    </source>
</evidence>
<dbReference type="AlphaFoldDB" id="O82958"/>
<geneLocation type="plasmid" evidence="1">
    <name>pJTPS1</name>
</geneLocation>